<gene>
    <name evidence="2" type="ORF">ENJ03_01940</name>
</gene>
<dbReference type="InterPro" id="IPR010093">
    <property type="entry name" value="SinI_DNA-bd"/>
</dbReference>
<dbReference type="InterPro" id="IPR041657">
    <property type="entry name" value="HTH_17"/>
</dbReference>
<dbReference type="Pfam" id="PF12728">
    <property type="entry name" value="HTH_17"/>
    <property type="match status" value="1"/>
</dbReference>
<proteinExistence type="predicted"/>
<dbReference type="NCBIfam" id="TIGR01764">
    <property type="entry name" value="excise"/>
    <property type="match status" value="1"/>
</dbReference>
<feature type="domain" description="Helix-turn-helix" evidence="1">
    <location>
        <begin position="4"/>
        <end position="53"/>
    </location>
</feature>
<keyword evidence="2" id="KW-0238">DNA-binding</keyword>
<dbReference type="PANTHER" id="PTHR38431:SF1">
    <property type="entry name" value="BLL2305 PROTEIN"/>
    <property type="match status" value="1"/>
</dbReference>
<organism evidence="2">
    <name type="scientific">Desulfofervidus auxilii</name>
    <dbReference type="NCBI Taxonomy" id="1621989"/>
    <lineage>
        <taxon>Bacteria</taxon>
        <taxon>Pseudomonadati</taxon>
        <taxon>Thermodesulfobacteriota</taxon>
        <taxon>Candidatus Desulfofervidia</taxon>
        <taxon>Candidatus Desulfofervidales</taxon>
        <taxon>Candidatus Desulfofervidaceae</taxon>
        <taxon>Candidatus Desulfofervidus</taxon>
    </lineage>
</organism>
<dbReference type="PANTHER" id="PTHR38431">
    <property type="entry name" value="BLL2305 PROTEIN"/>
    <property type="match status" value="1"/>
</dbReference>
<dbReference type="EMBL" id="DRKW01000109">
    <property type="protein sequence ID" value="HEB73965.1"/>
    <property type="molecule type" value="Genomic_DNA"/>
</dbReference>
<dbReference type="InterPro" id="IPR036388">
    <property type="entry name" value="WH-like_DNA-bd_sf"/>
</dbReference>
<evidence type="ECO:0000313" key="2">
    <source>
        <dbReference type="EMBL" id="HEB73965.1"/>
    </source>
</evidence>
<sequence>MERLMTIKELAEYLQLEEHTIYKMARKGEIPAYKVAGQWRFKKEMIEEWLEQKLVSNGEKGRQEKC</sequence>
<dbReference type="InterPro" id="IPR009061">
    <property type="entry name" value="DNA-bd_dom_put_sf"/>
</dbReference>
<protein>
    <submittedName>
        <fullName evidence="2">DNA-binding protein</fullName>
    </submittedName>
</protein>
<name>A0A7V1I3U9_DESA2</name>
<dbReference type="Proteomes" id="UP000886268">
    <property type="component" value="Unassembled WGS sequence"/>
</dbReference>
<reference evidence="2" key="1">
    <citation type="journal article" date="2020" name="mSystems">
        <title>Genome- and Community-Level Interaction Insights into Carbon Utilization and Element Cycling Functions of Hydrothermarchaeota in Hydrothermal Sediment.</title>
        <authorList>
            <person name="Zhou Z."/>
            <person name="Liu Y."/>
            <person name="Xu W."/>
            <person name="Pan J."/>
            <person name="Luo Z.H."/>
            <person name="Li M."/>
        </authorList>
    </citation>
    <scope>NUCLEOTIDE SEQUENCE [LARGE SCALE GENOMIC DNA]</scope>
    <source>
        <strain evidence="2">HyVt-45</strain>
    </source>
</reference>
<accession>A0A7V1I3U9</accession>
<dbReference type="GO" id="GO:0003677">
    <property type="term" value="F:DNA binding"/>
    <property type="evidence" value="ECO:0007669"/>
    <property type="project" value="UniProtKB-KW"/>
</dbReference>
<dbReference type="Gene3D" id="1.10.10.10">
    <property type="entry name" value="Winged helix-like DNA-binding domain superfamily/Winged helix DNA-binding domain"/>
    <property type="match status" value="1"/>
</dbReference>
<evidence type="ECO:0000259" key="1">
    <source>
        <dbReference type="Pfam" id="PF12728"/>
    </source>
</evidence>
<dbReference type="AlphaFoldDB" id="A0A7V1I3U9"/>
<dbReference type="SUPFAM" id="SSF46955">
    <property type="entry name" value="Putative DNA-binding domain"/>
    <property type="match status" value="1"/>
</dbReference>
<comment type="caution">
    <text evidence="2">The sequence shown here is derived from an EMBL/GenBank/DDBJ whole genome shotgun (WGS) entry which is preliminary data.</text>
</comment>